<name>A0ACC1WU26_MELAZ</name>
<comment type="caution">
    <text evidence="1">The sequence shown here is derived from an EMBL/GenBank/DDBJ whole genome shotgun (WGS) entry which is preliminary data.</text>
</comment>
<gene>
    <name evidence="1" type="ORF">OWV82_022718</name>
</gene>
<dbReference type="EMBL" id="CM051406">
    <property type="protein sequence ID" value="KAJ4702711.1"/>
    <property type="molecule type" value="Genomic_DNA"/>
</dbReference>
<evidence type="ECO:0000313" key="2">
    <source>
        <dbReference type="Proteomes" id="UP001164539"/>
    </source>
</evidence>
<reference evidence="1 2" key="1">
    <citation type="journal article" date="2023" name="Science">
        <title>Complex scaffold remodeling in plant triterpene biosynthesis.</title>
        <authorList>
            <person name="De La Pena R."/>
            <person name="Hodgson H."/>
            <person name="Liu J.C."/>
            <person name="Stephenson M.J."/>
            <person name="Martin A.C."/>
            <person name="Owen C."/>
            <person name="Harkess A."/>
            <person name="Leebens-Mack J."/>
            <person name="Jimenez L.E."/>
            <person name="Osbourn A."/>
            <person name="Sattely E.S."/>
        </authorList>
    </citation>
    <scope>NUCLEOTIDE SEQUENCE [LARGE SCALE GENOMIC DNA]</scope>
    <source>
        <strain evidence="2">cv. JPN11</strain>
        <tissue evidence="1">Leaf</tissue>
    </source>
</reference>
<proteinExistence type="predicted"/>
<dbReference type="Proteomes" id="UP001164539">
    <property type="component" value="Chromosome 13"/>
</dbReference>
<evidence type="ECO:0000313" key="1">
    <source>
        <dbReference type="EMBL" id="KAJ4702711.1"/>
    </source>
</evidence>
<sequence length="170" mass="18804">MASSFDSPVSVGSSFDSPVSVGSSFDSPVSVGNSSHSAESSICNSSSPRDEVDDDEYYLQFMLRILNRLNAAFFELQKITQRKESRSRKMKILMSMRAVSQVSRGIVLCSPDLPQQDGKYHAVVVCPFNAFQVLLLKLHSHMNNKVLTQYGVVSTGSHLDRSGIKQDMYS</sequence>
<accession>A0ACC1WU26</accession>
<organism evidence="1 2">
    <name type="scientific">Melia azedarach</name>
    <name type="common">Chinaberry tree</name>
    <dbReference type="NCBI Taxonomy" id="155640"/>
    <lineage>
        <taxon>Eukaryota</taxon>
        <taxon>Viridiplantae</taxon>
        <taxon>Streptophyta</taxon>
        <taxon>Embryophyta</taxon>
        <taxon>Tracheophyta</taxon>
        <taxon>Spermatophyta</taxon>
        <taxon>Magnoliopsida</taxon>
        <taxon>eudicotyledons</taxon>
        <taxon>Gunneridae</taxon>
        <taxon>Pentapetalae</taxon>
        <taxon>rosids</taxon>
        <taxon>malvids</taxon>
        <taxon>Sapindales</taxon>
        <taxon>Meliaceae</taxon>
        <taxon>Melia</taxon>
    </lineage>
</organism>
<keyword evidence="2" id="KW-1185">Reference proteome</keyword>
<protein>
    <submittedName>
        <fullName evidence="1">Uncharacterized protein</fullName>
    </submittedName>
</protein>